<reference evidence="8 9" key="1">
    <citation type="submission" date="2014-06" db="EMBL/GenBank/DDBJ databases">
        <title>Draft genome sequence of Idiomarina sp. MCCC 1A10513.</title>
        <authorList>
            <person name="Du J."/>
            <person name="Lai Q."/>
            <person name="Shao Z."/>
        </authorList>
    </citation>
    <scope>NUCLEOTIDE SEQUENCE [LARGE SCALE GENOMIC DNA]</scope>
    <source>
        <strain evidence="8 9">MCCC 1A10513</strain>
    </source>
</reference>
<dbReference type="InterPro" id="IPR036919">
    <property type="entry name" value="Ribo_uL30_ferredoxin-like_sf"/>
</dbReference>
<keyword evidence="3 5" id="KW-0689">Ribosomal protein</keyword>
<dbReference type="Proteomes" id="UP000053718">
    <property type="component" value="Unassembled WGS sequence"/>
</dbReference>
<evidence type="ECO:0000313" key="8">
    <source>
        <dbReference type="EMBL" id="KFZ27845.1"/>
    </source>
</evidence>
<dbReference type="SUPFAM" id="SSF55129">
    <property type="entry name" value="Ribosomal protein L30p/L7e"/>
    <property type="match status" value="1"/>
</dbReference>
<evidence type="ECO:0000256" key="5">
    <source>
        <dbReference type="HAMAP-Rule" id="MF_01371"/>
    </source>
</evidence>
<keyword evidence="4 5" id="KW-0687">Ribonucleoprotein</keyword>
<dbReference type="InterPro" id="IPR018038">
    <property type="entry name" value="Ribosomal_uL30_CS"/>
</dbReference>
<dbReference type="Pfam" id="PF00327">
    <property type="entry name" value="Ribosomal_L30"/>
    <property type="match status" value="1"/>
</dbReference>
<name>A0A094IJI4_9GAMM</name>
<dbReference type="PROSITE" id="PS00634">
    <property type="entry name" value="RIBOSOMAL_L30"/>
    <property type="match status" value="1"/>
</dbReference>
<dbReference type="Gene3D" id="3.30.1390.20">
    <property type="entry name" value="Ribosomal protein L30, ferredoxin-like fold domain"/>
    <property type="match status" value="1"/>
</dbReference>
<evidence type="ECO:0000256" key="2">
    <source>
        <dbReference type="ARBA" id="ARBA00011838"/>
    </source>
</evidence>
<evidence type="ECO:0000313" key="9">
    <source>
        <dbReference type="Proteomes" id="UP000053718"/>
    </source>
</evidence>
<dbReference type="OrthoDB" id="9812790at2"/>
<accession>A0A094IJI4</accession>
<dbReference type="HAMAP" id="MF_01371_B">
    <property type="entry name" value="Ribosomal_uL30_B"/>
    <property type="match status" value="1"/>
</dbReference>
<protein>
    <recommendedName>
        <fullName evidence="5">Large ribosomal subunit protein uL30</fullName>
    </recommendedName>
</protein>
<dbReference type="PANTHER" id="PTHR15892">
    <property type="entry name" value="MITOCHONDRIAL RIBOSOMAL PROTEIN L30"/>
    <property type="match status" value="1"/>
</dbReference>
<dbReference type="PANTHER" id="PTHR15892:SF2">
    <property type="entry name" value="LARGE RIBOSOMAL SUBUNIT PROTEIN UL30M"/>
    <property type="match status" value="1"/>
</dbReference>
<dbReference type="STRING" id="1517416.IDAT_12220"/>
<dbReference type="EMBL" id="JPIN01000014">
    <property type="protein sequence ID" value="KFZ27845.1"/>
    <property type="molecule type" value="Genomic_DNA"/>
</dbReference>
<dbReference type="AlphaFoldDB" id="A0A094IJI4"/>
<evidence type="ECO:0000256" key="4">
    <source>
        <dbReference type="ARBA" id="ARBA00023274"/>
    </source>
</evidence>
<sequence>MANKTIKVTQTRSSIGRLPKHKATLRGLGLRRIGHTVELENTPAVRGMVNQVYYMVKVED</sequence>
<dbReference type="GO" id="GO:0006412">
    <property type="term" value="P:translation"/>
    <property type="evidence" value="ECO:0007669"/>
    <property type="project" value="UniProtKB-UniRule"/>
</dbReference>
<evidence type="ECO:0000256" key="3">
    <source>
        <dbReference type="ARBA" id="ARBA00022980"/>
    </source>
</evidence>
<gene>
    <name evidence="5 8" type="primary">rpmD</name>
    <name evidence="8" type="ORF">IDAT_12220</name>
</gene>
<dbReference type="CDD" id="cd01658">
    <property type="entry name" value="Ribosomal_L30"/>
    <property type="match status" value="1"/>
</dbReference>
<organism evidence="8 9">
    <name type="scientific">Pseudidiomarina atlantica</name>
    <dbReference type="NCBI Taxonomy" id="1517416"/>
    <lineage>
        <taxon>Bacteria</taxon>
        <taxon>Pseudomonadati</taxon>
        <taxon>Pseudomonadota</taxon>
        <taxon>Gammaproteobacteria</taxon>
        <taxon>Alteromonadales</taxon>
        <taxon>Idiomarinaceae</taxon>
        <taxon>Pseudidiomarina</taxon>
    </lineage>
</organism>
<feature type="domain" description="Large ribosomal subunit protein uL30-like ferredoxin-like fold" evidence="7">
    <location>
        <begin position="6"/>
        <end position="56"/>
    </location>
</feature>
<dbReference type="NCBIfam" id="TIGR01308">
    <property type="entry name" value="rpmD_bact"/>
    <property type="match status" value="1"/>
</dbReference>
<proteinExistence type="inferred from homology"/>
<dbReference type="RefSeq" id="WP_034734078.1">
    <property type="nucleotide sequence ID" value="NZ_JPIN01000014.1"/>
</dbReference>
<dbReference type="eggNOG" id="COG1841">
    <property type="taxonomic scope" value="Bacteria"/>
</dbReference>
<evidence type="ECO:0000259" key="7">
    <source>
        <dbReference type="Pfam" id="PF00327"/>
    </source>
</evidence>
<evidence type="ECO:0000256" key="1">
    <source>
        <dbReference type="ARBA" id="ARBA00007594"/>
    </source>
</evidence>
<dbReference type="FunFam" id="3.30.1390.20:FF:000001">
    <property type="entry name" value="50S ribosomal protein L30"/>
    <property type="match status" value="1"/>
</dbReference>
<dbReference type="InterPro" id="IPR005996">
    <property type="entry name" value="Ribosomal_uL30_bac-type"/>
</dbReference>
<comment type="subunit">
    <text evidence="2 5">Part of the 50S ribosomal subunit.</text>
</comment>
<dbReference type="InterPro" id="IPR016082">
    <property type="entry name" value="Ribosomal_uL30_ferredoxin-like"/>
</dbReference>
<dbReference type="GO" id="GO:0003735">
    <property type="term" value="F:structural constituent of ribosome"/>
    <property type="evidence" value="ECO:0007669"/>
    <property type="project" value="InterPro"/>
</dbReference>
<comment type="caution">
    <text evidence="8">The sequence shown here is derived from an EMBL/GenBank/DDBJ whole genome shotgun (WGS) entry which is preliminary data.</text>
</comment>
<dbReference type="PIRSF" id="PIRSF002211">
    <property type="entry name" value="Ribosomal_L30_bac-type"/>
    <property type="match status" value="1"/>
</dbReference>
<keyword evidence="9" id="KW-1185">Reference proteome</keyword>
<dbReference type="GO" id="GO:0022625">
    <property type="term" value="C:cytosolic large ribosomal subunit"/>
    <property type="evidence" value="ECO:0007669"/>
    <property type="project" value="TreeGrafter"/>
</dbReference>
<evidence type="ECO:0000256" key="6">
    <source>
        <dbReference type="RuleBase" id="RU003734"/>
    </source>
</evidence>
<comment type="similarity">
    <text evidence="1 5 6">Belongs to the universal ribosomal protein uL30 family.</text>
</comment>